<dbReference type="InterPro" id="IPR050922">
    <property type="entry name" value="LytR/CpsA/Psr_CW_biosynth"/>
</dbReference>
<feature type="transmembrane region" description="Helical" evidence="3">
    <location>
        <begin position="21"/>
        <end position="46"/>
    </location>
</feature>
<dbReference type="PANTHER" id="PTHR33392">
    <property type="entry name" value="POLYISOPRENYL-TEICHOIC ACID--PEPTIDOGLYCAN TEICHOIC ACID TRANSFERASE TAGU"/>
    <property type="match status" value="1"/>
</dbReference>
<feature type="domain" description="Cell envelope-related transcriptional attenuator" evidence="4">
    <location>
        <begin position="104"/>
        <end position="246"/>
    </location>
</feature>
<dbReference type="NCBIfam" id="TIGR00350">
    <property type="entry name" value="lytR_cpsA_psr"/>
    <property type="match status" value="1"/>
</dbReference>
<sequence length="373" mass="42396">MEERERARARRRRRRRQQKSSVKWPRFIVAVIVVLALLGGIGYGLYTGVSYVYRAVTGTTETTDTAVDNGNKQDGNTVSVEQKGLDKPLYILVVGTDDNNPSQSDSLFLLSINLDQKTMDVIGIPSNSKIDNRDQTDASMLNSIYEKGGIDLTKAVIEDMFHISIPYYVVVNQSAFKKTNDVLGNQQIYVEQTMEHVDAEGNKDIDLQRGYQTLDSDKALSYLRYSDPKHDTFTRVQRQERFLKLWVEEEHNSFFLTNAWHIWRIWDHYDSNISTLDAIKLVYNASKINKEEIHFYILPGEKELVGDMTYWKVNPTEAQRLVGITMGNLPANEMTQFVTAPTNSTAKVAPESEHNGGTITKPSEPGDESTNKR</sequence>
<dbReference type="Gene3D" id="3.40.630.190">
    <property type="entry name" value="LCP protein"/>
    <property type="match status" value="1"/>
</dbReference>
<feature type="region of interest" description="Disordered" evidence="2">
    <location>
        <begin position="342"/>
        <end position="373"/>
    </location>
</feature>
<dbReference type="RefSeq" id="WP_156719760.1">
    <property type="nucleotide sequence ID" value="NZ_CACRUF010000039.1"/>
</dbReference>
<keyword evidence="3" id="KW-0812">Transmembrane</keyword>
<evidence type="ECO:0000256" key="2">
    <source>
        <dbReference type="SAM" id="MobiDB-lite"/>
    </source>
</evidence>
<dbReference type="PANTHER" id="PTHR33392:SF6">
    <property type="entry name" value="POLYISOPRENYL-TEICHOIC ACID--PEPTIDOGLYCAN TEICHOIC ACID TRANSFERASE TAGU"/>
    <property type="match status" value="1"/>
</dbReference>
<accession>A0A6N3CCC5</accession>
<comment type="similarity">
    <text evidence="1">Belongs to the LytR/CpsA/Psr (LCP) family.</text>
</comment>
<protein>
    <submittedName>
        <fullName evidence="5">Transcriptional regulator YvhJ</fullName>
    </submittedName>
</protein>
<keyword evidence="3" id="KW-0472">Membrane</keyword>
<evidence type="ECO:0000259" key="4">
    <source>
        <dbReference type="Pfam" id="PF03816"/>
    </source>
</evidence>
<evidence type="ECO:0000313" key="5">
    <source>
        <dbReference type="EMBL" id="VYU13585.1"/>
    </source>
</evidence>
<keyword evidence="3" id="KW-1133">Transmembrane helix</keyword>
<dbReference type="InterPro" id="IPR004474">
    <property type="entry name" value="LytR_CpsA_psr"/>
</dbReference>
<dbReference type="EMBL" id="CACRUF010000039">
    <property type="protein sequence ID" value="VYU13585.1"/>
    <property type="molecule type" value="Genomic_DNA"/>
</dbReference>
<evidence type="ECO:0000256" key="3">
    <source>
        <dbReference type="SAM" id="Phobius"/>
    </source>
</evidence>
<name>A0A6N3CCC5_9FIRM</name>
<dbReference type="AlphaFoldDB" id="A0A6N3CCC5"/>
<reference evidence="5" key="1">
    <citation type="submission" date="2019-11" db="EMBL/GenBank/DDBJ databases">
        <authorList>
            <person name="Feng L."/>
        </authorList>
    </citation>
    <scope>NUCLEOTIDE SEQUENCE</scope>
    <source>
        <strain evidence="5">VdisparLFYP95</strain>
    </source>
</reference>
<proteinExistence type="inferred from homology"/>
<dbReference type="Pfam" id="PF03816">
    <property type="entry name" value="LytR_cpsA_psr"/>
    <property type="match status" value="1"/>
</dbReference>
<organism evidence="5">
    <name type="scientific">Veillonella dispar</name>
    <dbReference type="NCBI Taxonomy" id="39778"/>
    <lineage>
        <taxon>Bacteria</taxon>
        <taxon>Bacillati</taxon>
        <taxon>Bacillota</taxon>
        <taxon>Negativicutes</taxon>
        <taxon>Veillonellales</taxon>
        <taxon>Veillonellaceae</taxon>
        <taxon>Veillonella</taxon>
    </lineage>
</organism>
<gene>
    <name evidence="5" type="primary">yvhJ</name>
    <name evidence="5" type="ORF">VDLFYP95_01604</name>
</gene>
<evidence type="ECO:0000256" key="1">
    <source>
        <dbReference type="ARBA" id="ARBA00006068"/>
    </source>
</evidence>